<keyword evidence="2" id="KW-1185">Reference proteome</keyword>
<accession>A0ACD4CCI6</accession>
<evidence type="ECO:0000313" key="1">
    <source>
        <dbReference type="EMBL" id="UXH46325.1"/>
    </source>
</evidence>
<proteinExistence type="predicted"/>
<organism evidence="1 2">
    <name type="scientific">Rossellomorea vietnamensis</name>
    <dbReference type="NCBI Taxonomy" id="218284"/>
    <lineage>
        <taxon>Bacteria</taxon>
        <taxon>Bacillati</taxon>
        <taxon>Bacillota</taxon>
        <taxon>Bacilli</taxon>
        <taxon>Bacillales</taxon>
        <taxon>Bacillaceae</taxon>
        <taxon>Rossellomorea</taxon>
    </lineage>
</organism>
<name>A0ACD4CCI6_9BACI</name>
<evidence type="ECO:0000313" key="2">
    <source>
        <dbReference type="Proteomes" id="UP001064027"/>
    </source>
</evidence>
<protein>
    <submittedName>
        <fullName evidence="1">Uncharacterized protein</fullName>
    </submittedName>
</protein>
<dbReference type="EMBL" id="CP104558">
    <property type="protein sequence ID" value="UXH46325.1"/>
    <property type="molecule type" value="Genomic_DNA"/>
</dbReference>
<sequence>MKKNRESFACYLFCAVFLIGFFGVMFITAELSGNSLTSFIPEFSRDMIIKWEDIKAIFDLKE</sequence>
<dbReference type="Proteomes" id="UP001064027">
    <property type="component" value="Chromosome"/>
</dbReference>
<reference evidence="1" key="1">
    <citation type="submission" date="2022-09" db="EMBL/GenBank/DDBJ databases">
        <title>Complete genome sequence of Rossellomorea vietnamensis strain RL-WG62, a newly isolated PGPR with the potential for plant salinity stress alleviation.</title>
        <authorList>
            <person name="Ren L."/>
            <person name="Wang G."/>
            <person name="Hu H."/>
        </authorList>
    </citation>
    <scope>NUCLEOTIDE SEQUENCE</scope>
    <source>
        <strain evidence="1">RL-WG62</strain>
    </source>
</reference>
<gene>
    <name evidence="1" type="ORF">N5C46_09880</name>
</gene>